<feature type="transmembrane region" description="Helical" evidence="2">
    <location>
        <begin position="299"/>
        <end position="323"/>
    </location>
</feature>
<dbReference type="SUPFAM" id="SSF103473">
    <property type="entry name" value="MFS general substrate transporter"/>
    <property type="match status" value="2"/>
</dbReference>
<keyword evidence="2" id="KW-0472">Membrane</keyword>
<feature type="transmembrane region" description="Helical" evidence="2">
    <location>
        <begin position="380"/>
        <end position="401"/>
    </location>
</feature>
<dbReference type="AlphaFoldDB" id="A0A2M8J5Z5"/>
<feature type="transmembrane region" description="Helical" evidence="2">
    <location>
        <begin position="274"/>
        <end position="293"/>
    </location>
</feature>
<feature type="transmembrane region" description="Helical" evidence="2">
    <location>
        <begin position="211"/>
        <end position="235"/>
    </location>
</feature>
<comment type="caution">
    <text evidence="3">The sequence shown here is derived from an EMBL/GenBank/DDBJ whole genome shotgun (WGS) entry which is preliminary data.</text>
</comment>
<feature type="transmembrane region" description="Helical" evidence="2">
    <location>
        <begin position="335"/>
        <end position="360"/>
    </location>
</feature>
<dbReference type="OrthoDB" id="181905at2"/>
<feature type="transmembrane region" description="Helical" evidence="2">
    <location>
        <begin position="95"/>
        <end position="118"/>
    </location>
</feature>
<organism evidence="3 4">
    <name type="scientific">Pseudooceanicola lipolyticus</name>
    <dbReference type="NCBI Taxonomy" id="2029104"/>
    <lineage>
        <taxon>Bacteria</taxon>
        <taxon>Pseudomonadati</taxon>
        <taxon>Pseudomonadota</taxon>
        <taxon>Alphaproteobacteria</taxon>
        <taxon>Rhodobacterales</taxon>
        <taxon>Paracoccaceae</taxon>
        <taxon>Pseudooceanicola</taxon>
    </lineage>
</organism>
<feature type="transmembrane region" description="Helical" evidence="2">
    <location>
        <begin position="30"/>
        <end position="49"/>
    </location>
</feature>
<dbReference type="Proteomes" id="UP000231553">
    <property type="component" value="Unassembled WGS sequence"/>
</dbReference>
<dbReference type="PANTHER" id="PTHR11328">
    <property type="entry name" value="MAJOR FACILITATOR SUPERFAMILY DOMAIN-CONTAINING PROTEIN"/>
    <property type="match status" value="1"/>
</dbReference>
<gene>
    <name evidence="3" type="ORF">CVM52_03370</name>
</gene>
<proteinExistence type="inferred from homology"/>
<feature type="transmembrane region" description="Helical" evidence="2">
    <location>
        <begin position="168"/>
        <end position="190"/>
    </location>
</feature>
<dbReference type="PANTHER" id="PTHR11328:SF24">
    <property type="entry name" value="MAJOR FACILITATOR SUPERFAMILY (MFS) PROFILE DOMAIN-CONTAINING PROTEIN"/>
    <property type="match status" value="1"/>
</dbReference>
<keyword evidence="4" id="KW-1185">Reference proteome</keyword>
<feature type="transmembrane region" description="Helical" evidence="2">
    <location>
        <begin position="139"/>
        <end position="162"/>
    </location>
</feature>
<dbReference type="EMBL" id="PGTB01000004">
    <property type="protein sequence ID" value="PJE38194.1"/>
    <property type="molecule type" value="Genomic_DNA"/>
</dbReference>
<feature type="transmembrane region" description="Helical" evidence="2">
    <location>
        <begin position="69"/>
        <end position="89"/>
    </location>
</feature>
<evidence type="ECO:0000256" key="2">
    <source>
        <dbReference type="SAM" id="Phobius"/>
    </source>
</evidence>
<feature type="transmembrane region" description="Helical" evidence="2">
    <location>
        <begin position="7"/>
        <end position="24"/>
    </location>
</feature>
<dbReference type="Pfam" id="PF13347">
    <property type="entry name" value="MFS_2"/>
    <property type="match status" value="1"/>
</dbReference>
<dbReference type="GO" id="GO:0005886">
    <property type="term" value="C:plasma membrane"/>
    <property type="evidence" value="ECO:0007669"/>
    <property type="project" value="TreeGrafter"/>
</dbReference>
<reference evidence="3 4" key="1">
    <citation type="journal article" date="2018" name="Int. J. Syst. Evol. Microbiol.">
        <title>Pseudooceanicola lipolyticus sp. nov., a marine alphaproteobacterium, reclassification of Oceanicola flagellatus as Pseudooceanicola flagellatus comb. nov. and emended description of the genus Pseudooceanicola.</title>
        <authorList>
            <person name="Huang M.-M."/>
            <person name="Guo L.-L."/>
            <person name="Wu Y.-H."/>
            <person name="Lai Q.-L."/>
            <person name="Shao Z.-Z."/>
            <person name="Wang C.-S."/>
            <person name="Wu M."/>
            <person name="Xu X.-W."/>
        </authorList>
    </citation>
    <scope>NUCLEOTIDE SEQUENCE [LARGE SCALE GENOMIC DNA]</scope>
    <source>
        <strain evidence="3 4">157</strain>
    </source>
</reference>
<evidence type="ECO:0000313" key="4">
    <source>
        <dbReference type="Proteomes" id="UP000231553"/>
    </source>
</evidence>
<accession>A0A2M8J5Z5</accession>
<feature type="transmembrane region" description="Helical" evidence="2">
    <location>
        <begin position="247"/>
        <end position="267"/>
    </location>
</feature>
<evidence type="ECO:0000313" key="3">
    <source>
        <dbReference type="EMBL" id="PJE38194.1"/>
    </source>
</evidence>
<keyword evidence="2" id="KW-1133">Transmembrane helix</keyword>
<dbReference type="Gene3D" id="1.20.1250.20">
    <property type="entry name" value="MFS general substrate transporter like domains"/>
    <property type="match status" value="1"/>
</dbReference>
<keyword evidence="2" id="KW-0812">Transmembrane</keyword>
<dbReference type="GO" id="GO:0015293">
    <property type="term" value="F:symporter activity"/>
    <property type="evidence" value="ECO:0007669"/>
    <property type="project" value="InterPro"/>
</dbReference>
<sequence length="408" mass="42311">MLYPRVSLYAMMLAAGGIPLYIHLPRFASVELGIGLGALGTLLLLIRVVDLVQDPLLGWMIDRWPKAQLVFACTAAAGFALGFPLLFSLEAGPGVFARLTGILLLLFSAYSLGMILIYGRSATLARRAESQDLVTVAAFREGGMLAGVILASIAPTLLAGLGAAGQGYAAFGLCLGVFALATAALTAPIWRRPAVLGDRLSLDDLKAAGATRLLLIALVNSLPVALTSTLFLFFVEDRLQLTGQSGPLLILFFLSAAVSVPLWTGLSRRLGAKLTLLLAMPLAILGFIGAAFLEAGNLVGFALVCLASGAALGADMVLLPAMFSVALTRAGLKASLAFGIWSFAGKLGLALAAFAVLPLLERSGFSPGQPNSAAALHSLTIAYAVLPCVLKLGAWALVLTLPTEKQPA</sequence>
<dbReference type="InterPro" id="IPR036259">
    <property type="entry name" value="MFS_trans_sf"/>
</dbReference>
<dbReference type="InterPro" id="IPR039672">
    <property type="entry name" value="MFS_2"/>
</dbReference>
<dbReference type="RefSeq" id="WP_100161187.1">
    <property type="nucleotide sequence ID" value="NZ_PGTB01000004.1"/>
</dbReference>
<dbReference type="GO" id="GO:0008643">
    <property type="term" value="P:carbohydrate transport"/>
    <property type="evidence" value="ECO:0007669"/>
    <property type="project" value="InterPro"/>
</dbReference>
<comment type="similarity">
    <text evidence="1">Belongs to the sodium:galactoside symporter (TC 2.A.2) family.</text>
</comment>
<evidence type="ECO:0000256" key="1">
    <source>
        <dbReference type="ARBA" id="ARBA00009617"/>
    </source>
</evidence>
<name>A0A2M8J5Z5_9RHOB</name>
<protein>
    <submittedName>
        <fullName evidence="3">Sodium:galactoside symporter</fullName>
    </submittedName>
</protein>